<dbReference type="NCBIfam" id="TIGR02100">
    <property type="entry name" value="glgX_debranch"/>
    <property type="match status" value="1"/>
</dbReference>
<feature type="compositionally biased region" description="Basic and acidic residues" evidence="4">
    <location>
        <begin position="466"/>
        <end position="479"/>
    </location>
</feature>
<dbReference type="SMART" id="SM00642">
    <property type="entry name" value="Aamy"/>
    <property type="match status" value="1"/>
</dbReference>
<dbReference type="InterPro" id="IPR017853">
    <property type="entry name" value="GH"/>
</dbReference>
<reference evidence="6 7" key="1">
    <citation type="submission" date="2015-01" db="EMBL/GenBank/DDBJ databases">
        <title>Genome sequencing of Methylobacterium platani JCM14648 type strain.</title>
        <authorList>
            <person name="Chaudhry V."/>
            <person name="Patil P.B."/>
        </authorList>
    </citation>
    <scope>NUCLEOTIDE SEQUENCE [LARGE SCALE GENOMIC DNA]</scope>
    <source>
        <strain evidence="6 7">JCM 14648</strain>
    </source>
</reference>
<dbReference type="Proteomes" id="UP000035947">
    <property type="component" value="Unassembled WGS sequence"/>
</dbReference>
<evidence type="ECO:0000256" key="3">
    <source>
        <dbReference type="ARBA" id="ARBA00023295"/>
    </source>
</evidence>
<feature type="region of interest" description="Disordered" evidence="4">
    <location>
        <begin position="466"/>
        <end position="493"/>
    </location>
</feature>
<evidence type="ECO:0000256" key="2">
    <source>
        <dbReference type="ARBA" id="ARBA00022801"/>
    </source>
</evidence>
<proteinExistence type="inferred from homology"/>
<sequence length="542" mass="59637">MIALDDGAPAPLGAHFDGRGVNVALFSAHATAVDLCLFDPTGRIQTDVIRLPRRTDDVWHGYLSGVLPGQLYGYRVHGPWEPGRGHRFNPHKLLLDPYAREIHGRVRWHDALYPARRGSHREDALDRRDSAPMMPKGVITAPEAPVHDDPPLRHPLVDSVIYEAHVRALTQAHPGVPLPWRGSYAALGHPAIVDHLVRLGVTAIELLPIQAFVDDRFLVEKGLSNFWGYSPLNYFSPEPRYLGPAGTAGLKSAIRQLHAAGIEVLIDVVYNHTCEGDHTGPSLSFRGIDNASYYKLQPDDPRRDIDCTGCGNTLDVAVPRVMQMVLDSLRHWVEAYRIDGFRFDLASSLARSPHDFTPRAAVLQAMAQDPVLSRVKLIAEPWDIGMGGYQLGGFPVGWSDWNDQFRDAARGFWRGDAGQLPKLTQGLTGSKEIFSASGRGPSASINFIASHDGYTLADVVAYEEKHNEANGEGNRDGHGHNVSRNYGVEGPTDDPTILSLRARQKRNLLATILLAQGVPMLLMGDERSRSQGGNNNAYCQDN</sequence>
<dbReference type="Pfam" id="PF02922">
    <property type="entry name" value="CBM_48"/>
    <property type="match status" value="1"/>
</dbReference>
<name>A0ABR5H5V8_9HYPH</name>
<comment type="caution">
    <text evidence="6">The sequence shown here is derived from an EMBL/GenBank/DDBJ whole genome shotgun (WGS) entry which is preliminary data.</text>
</comment>
<dbReference type="RefSeq" id="WP_048433120.1">
    <property type="nucleotide sequence ID" value="NZ_JXOD01000058.1"/>
</dbReference>
<protein>
    <submittedName>
        <fullName evidence="6">Glycogen debranching protein</fullName>
    </submittedName>
</protein>
<keyword evidence="2" id="KW-0378">Hydrolase</keyword>
<dbReference type="InterPro" id="IPR014756">
    <property type="entry name" value="Ig_E-set"/>
</dbReference>
<dbReference type="InterPro" id="IPR006047">
    <property type="entry name" value="GH13_cat_dom"/>
</dbReference>
<dbReference type="PANTHER" id="PTHR43002">
    <property type="entry name" value="GLYCOGEN DEBRANCHING ENZYME"/>
    <property type="match status" value="1"/>
</dbReference>
<dbReference type="SUPFAM" id="SSF81296">
    <property type="entry name" value="E set domains"/>
    <property type="match status" value="1"/>
</dbReference>
<evidence type="ECO:0000259" key="5">
    <source>
        <dbReference type="SMART" id="SM00642"/>
    </source>
</evidence>
<dbReference type="InterPro" id="IPR044505">
    <property type="entry name" value="GlgX_Isoamylase_N_E_set"/>
</dbReference>
<evidence type="ECO:0000256" key="4">
    <source>
        <dbReference type="SAM" id="MobiDB-lite"/>
    </source>
</evidence>
<dbReference type="InterPro" id="IPR011837">
    <property type="entry name" value="Glycogen_debranch_GlgX"/>
</dbReference>
<dbReference type="SUPFAM" id="SSF51445">
    <property type="entry name" value="(Trans)glycosidases"/>
    <property type="match status" value="1"/>
</dbReference>
<evidence type="ECO:0000313" key="7">
    <source>
        <dbReference type="Proteomes" id="UP000035947"/>
    </source>
</evidence>
<evidence type="ECO:0000256" key="1">
    <source>
        <dbReference type="ARBA" id="ARBA00008061"/>
    </source>
</evidence>
<dbReference type="Gene3D" id="2.60.40.10">
    <property type="entry name" value="Immunoglobulins"/>
    <property type="match status" value="1"/>
</dbReference>
<dbReference type="CDD" id="cd02856">
    <property type="entry name" value="E_set_GDE_Isoamylase_N"/>
    <property type="match status" value="1"/>
</dbReference>
<feature type="non-terminal residue" evidence="6">
    <location>
        <position position="542"/>
    </location>
</feature>
<keyword evidence="7" id="KW-1185">Reference proteome</keyword>
<gene>
    <name evidence="6" type="ORF">SQ03_07740</name>
</gene>
<dbReference type="CDD" id="cd11326">
    <property type="entry name" value="AmyAc_Glg_debranch"/>
    <property type="match status" value="1"/>
</dbReference>
<dbReference type="Gene3D" id="3.20.20.80">
    <property type="entry name" value="Glycosidases"/>
    <property type="match status" value="1"/>
</dbReference>
<dbReference type="InterPro" id="IPR004193">
    <property type="entry name" value="Glyco_hydro_13_N"/>
</dbReference>
<keyword evidence="3" id="KW-0326">Glycosidase</keyword>
<accession>A0ABR5H5V8</accession>
<comment type="similarity">
    <text evidence="1">Belongs to the glycosyl hydrolase 13 family.</text>
</comment>
<feature type="domain" description="Glycosyl hydrolase family 13 catalytic" evidence="5">
    <location>
        <begin position="186"/>
        <end position="542"/>
    </location>
</feature>
<organism evidence="6 7">
    <name type="scientific">Methylobacterium platani JCM 14648</name>
    <dbReference type="NCBI Taxonomy" id="1295136"/>
    <lineage>
        <taxon>Bacteria</taxon>
        <taxon>Pseudomonadati</taxon>
        <taxon>Pseudomonadota</taxon>
        <taxon>Alphaproteobacteria</taxon>
        <taxon>Hyphomicrobiales</taxon>
        <taxon>Methylobacteriaceae</taxon>
        <taxon>Methylobacterium</taxon>
    </lineage>
</organism>
<evidence type="ECO:0000313" key="6">
    <source>
        <dbReference type="EMBL" id="KMO19544.1"/>
    </source>
</evidence>
<dbReference type="EMBL" id="JXOD01000058">
    <property type="protein sequence ID" value="KMO19544.1"/>
    <property type="molecule type" value="Genomic_DNA"/>
</dbReference>
<dbReference type="InterPro" id="IPR013783">
    <property type="entry name" value="Ig-like_fold"/>
</dbReference>